<evidence type="ECO:0000313" key="6">
    <source>
        <dbReference type="EMBL" id="NMF99885.1"/>
    </source>
</evidence>
<sequence>MTVSPPTAIITGAGGQDGSYLAEWLVGRGYQVIAVVRHAPTGYERLRHLDRQIEITQADLRDTSALEELARRCAPAEFYNLAARASSATLFDAPAEMGIENGVVVAQILEILRQTSPRTRFCQAGSSEMFGNATVSPQDETTAFRPRNPYGAAKLFAHVAVRTYRERHGMFACNAVLYNHESPRRAHEMVTRKVAIAAARAYRGLPVALTLGNLDAQRDWGYAGDYVRALWLMLQHHIADDYVVATGKLHSVHDLCEIAFARVGLDYRSFTSIDPNLARPPEAVPLCGDSRRARDVLGWAPAVSFTEMIHAMVDAEIMAIDRNLDQTTHND</sequence>
<comment type="cofactor">
    <cofactor evidence="1">
        <name>NADP(+)</name>
        <dbReference type="ChEBI" id="CHEBI:58349"/>
    </cofactor>
</comment>
<evidence type="ECO:0000256" key="4">
    <source>
        <dbReference type="ARBA" id="ARBA00023239"/>
    </source>
</evidence>
<dbReference type="PANTHER" id="PTHR43715">
    <property type="entry name" value="GDP-MANNOSE 4,6-DEHYDRATASE"/>
    <property type="match status" value="1"/>
</dbReference>
<dbReference type="Gene3D" id="3.90.25.10">
    <property type="entry name" value="UDP-galactose 4-epimerase, domain 1"/>
    <property type="match status" value="1"/>
</dbReference>
<keyword evidence="7" id="KW-1185">Reference proteome</keyword>
<organism evidence="6 7">
    <name type="scientific">Aromatoleum toluolicum</name>
    <dbReference type="NCBI Taxonomy" id="90060"/>
    <lineage>
        <taxon>Bacteria</taxon>
        <taxon>Pseudomonadati</taxon>
        <taxon>Pseudomonadota</taxon>
        <taxon>Betaproteobacteria</taxon>
        <taxon>Rhodocyclales</taxon>
        <taxon>Rhodocyclaceae</taxon>
        <taxon>Aromatoleum</taxon>
    </lineage>
</organism>
<comment type="caution">
    <text evidence="6">The sequence shown here is derived from an EMBL/GenBank/DDBJ whole genome shotgun (WGS) entry which is preliminary data.</text>
</comment>
<dbReference type="EC" id="4.2.1.47" evidence="3"/>
<evidence type="ECO:0000256" key="2">
    <source>
        <dbReference type="ARBA" id="ARBA00009263"/>
    </source>
</evidence>
<feature type="domain" description="NAD(P)-binding" evidence="5">
    <location>
        <begin position="9"/>
        <end position="312"/>
    </location>
</feature>
<proteinExistence type="inferred from homology"/>
<accession>A0ABX1NKT1</accession>
<keyword evidence="4" id="KW-0456">Lyase</keyword>
<dbReference type="InterPro" id="IPR016040">
    <property type="entry name" value="NAD(P)-bd_dom"/>
</dbReference>
<dbReference type="SUPFAM" id="SSF51735">
    <property type="entry name" value="NAD(P)-binding Rossmann-fold domains"/>
    <property type="match status" value="1"/>
</dbReference>
<dbReference type="PANTHER" id="PTHR43715:SF1">
    <property type="entry name" value="GDP-MANNOSE 4,6 DEHYDRATASE"/>
    <property type="match status" value="1"/>
</dbReference>
<dbReference type="InterPro" id="IPR006368">
    <property type="entry name" value="GDP_Man_deHydtase"/>
</dbReference>
<dbReference type="Proteomes" id="UP000634522">
    <property type="component" value="Unassembled WGS sequence"/>
</dbReference>
<dbReference type="CDD" id="cd05260">
    <property type="entry name" value="GDP_MD_SDR_e"/>
    <property type="match status" value="1"/>
</dbReference>
<evidence type="ECO:0000256" key="3">
    <source>
        <dbReference type="ARBA" id="ARBA00011989"/>
    </source>
</evidence>
<protein>
    <recommendedName>
        <fullName evidence="3">GDP-mannose 4,6-dehydratase</fullName>
        <ecNumber evidence="3">4.2.1.47</ecNumber>
    </recommendedName>
</protein>
<gene>
    <name evidence="6" type="ORF">GPA27_21145</name>
</gene>
<name>A0ABX1NKT1_9RHOO</name>
<reference evidence="6 7" key="1">
    <citation type="submission" date="2019-12" db="EMBL/GenBank/DDBJ databases">
        <title>Comparative genomics gives insights into the taxonomy of the Azoarcus-Aromatoleum group and reveals separate origins of nif in the plant-associated Azoarcus and non-plant-associated Aromatoleum sub-groups.</title>
        <authorList>
            <person name="Lafos M."/>
            <person name="Maluk M."/>
            <person name="Batista M."/>
            <person name="Junghare M."/>
            <person name="Carmona M."/>
            <person name="Faoro H."/>
            <person name="Cruz L.M."/>
            <person name="Battistoni F."/>
            <person name="De Souza E."/>
            <person name="Pedrosa F."/>
            <person name="Chen W.-M."/>
            <person name="Poole P.S."/>
            <person name="Dixon R.A."/>
            <person name="James E.K."/>
        </authorList>
    </citation>
    <scope>NUCLEOTIDE SEQUENCE [LARGE SCALE GENOMIC DNA]</scope>
    <source>
        <strain evidence="6 7">T</strain>
    </source>
</reference>
<dbReference type="RefSeq" id="WP_169142427.1">
    <property type="nucleotide sequence ID" value="NZ_WTVS01000056.1"/>
</dbReference>
<comment type="similarity">
    <text evidence="2">Belongs to the NAD(P)-dependent epimerase/dehydratase family. GDP-mannose 4,6-dehydratase subfamily.</text>
</comment>
<dbReference type="Pfam" id="PF16363">
    <property type="entry name" value="GDP_Man_Dehyd"/>
    <property type="match status" value="1"/>
</dbReference>
<dbReference type="EMBL" id="WTVS01000056">
    <property type="protein sequence ID" value="NMF99885.1"/>
    <property type="molecule type" value="Genomic_DNA"/>
</dbReference>
<evidence type="ECO:0000256" key="1">
    <source>
        <dbReference type="ARBA" id="ARBA00001937"/>
    </source>
</evidence>
<dbReference type="Gene3D" id="3.40.50.720">
    <property type="entry name" value="NAD(P)-binding Rossmann-like Domain"/>
    <property type="match status" value="1"/>
</dbReference>
<evidence type="ECO:0000259" key="5">
    <source>
        <dbReference type="Pfam" id="PF16363"/>
    </source>
</evidence>
<dbReference type="InterPro" id="IPR036291">
    <property type="entry name" value="NAD(P)-bd_dom_sf"/>
</dbReference>
<evidence type="ECO:0000313" key="7">
    <source>
        <dbReference type="Proteomes" id="UP000634522"/>
    </source>
</evidence>